<keyword evidence="3" id="KW-0862">Zinc</keyword>
<dbReference type="PANTHER" id="PTHR43135">
    <property type="entry name" value="ALPHA-D-RIBOSE 1-METHYLPHOSPHONATE 5-TRIPHOSPHATE DIPHOSPHATASE"/>
    <property type="match status" value="1"/>
</dbReference>
<dbReference type="InterPro" id="IPR006680">
    <property type="entry name" value="Amidohydro-rel"/>
</dbReference>
<feature type="domain" description="Amidohydrolase-related" evidence="4">
    <location>
        <begin position="74"/>
        <end position="400"/>
    </location>
</feature>
<dbReference type="EMBL" id="QETB01000007">
    <property type="protein sequence ID" value="PWF24453.1"/>
    <property type="molecule type" value="Genomic_DNA"/>
</dbReference>
<feature type="domain" description="Aminodeoxyfutalosine deaminase/Imidazolonepropionase-like composite" evidence="5">
    <location>
        <begin position="40"/>
        <end position="62"/>
    </location>
</feature>
<keyword evidence="2" id="KW-0378">Hydrolase</keyword>
<dbReference type="Gene3D" id="2.30.40.10">
    <property type="entry name" value="Urease, subunit C, domain 1"/>
    <property type="match status" value="1"/>
</dbReference>
<dbReference type="InterPro" id="IPR051781">
    <property type="entry name" value="Metallo-dep_Hydrolase"/>
</dbReference>
<dbReference type="InterPro" id="IPR011059">
    <property type="entry name" value="Metal-dep_hydrolase_composite"/>
</dbReference>
<evidence type="ECO:0000259" key="4">
    <source>
        <dbReference type="Pfam" id="PF01979"/>
    </source>
</evidence>
<dbReference type="OrthoDB" id="3514520at2"/>
<reference evidence="7" key="1">
    <citation type="submission" date="2018-05" db="EMBL/GenBank/DDBJ databases">
        <authorList>
            <person name="Li Y."/>
        </authorList>
    </citation>
    <scope>NUCLEOTIDE SEQUENCE [LARGE SCALE GENOMIC DNA]</scope>
    <source>
        <strain evidence="7">sk1b4</strain>
    </source>
</reference>
<dbReference type="CDD" id="cd01299">
    <property type="entry name" value="Met_dep_hydrolase_A"/>
    <property type="match status" value="1"/>
</dbReference>
<dbReference type="SUPFAM" id="SSF51338">
    <property type="entry name" value="Composite domain of metallo-dependent hydrolases"/>
    <property type="match status" value="1"/>
</dbReference>
<dbReference type="RefSeq" id="WP_109094562.1">
    <property type="nucleotide sequence ID" value="NZ_CAMELQ010000027.1"/>
</dbReference>
<dbReference type="Gene3D" id="3.20.20.140">
    <property type="entry name" value="Metal-dependent hydrolases"/>
    <property type="match status" value="1"/>
</dbReference>
<comment type="caution">
    <text evidence="6">The sequence shown here is derived from an EMBL/GenBank/DDBJ whole genome shotgun (WGS) entry which is preliminary data.</text>
</comment>
<dbReference type="AlphaFoldDB" id="A0A2V1K2K9"/>
<evidence type="ECO:0000256" key="3">
    <source>
        <dbReference type="ARBA" id="ARBA00022833"/>
    </source>
</evidence>
<dbReference type="SUPFAM" id="SSF51556">
    <property type="entry name" value="Metallo-dependent hydrolases"/>
    <property type="match status" value="1"/>
</dbReference>
<proteinExistence type="predicted"/>
<keyword evidence="7" id="KW-1185">Reference proteome</keyword>
<dbReference type="GO" id="GO:0046872">
    <property type="term" value="F:metal ion binding"/>
    <property type="evidence" value="ECO:0007669"/>
    <property type="project" value="UniProtKB-KW"/>
</dbReference>
<protein>
    <submittedName>
        <fullName evidence="6">Xaa-Pro dipeptidase</fullName>
    </submittedName>
</protein>
<keyword evidence="1" id="KW-0479">Metal-binding</keyword>
<evidence type="ECO:0000313" key="6">
    <source>
        <dbReference type="EMBL" id="PWF24453.1"/>
    </source>
</evidence>
<evidence type="ECO:0000259" key="5">
    <source>
        <dbReference type="Pfam" id="PF22039"/>
    </source>
</evidence>
<dbReference type="PANTHER" id="PTHR43135:SF3">
    <property type="entry name" value="ALPHA-D-RIBOSE 1-METHYLPHOSPHONATE 5-TRIPHOSPHATE DIPHOSPHATASE"/>
    <property type="match status" value="1"/>
</dbReference>
<sequence length="448" mass="48017">MSKNQSGTYRLDNPIQQPTDRVITAKRIFTGRRGGTIADAAVAIQRGRIAWVGSAGELPAEYGALPVESHPEATLTPGFVETHAHLGGFAYEFDPDVPEPERHDQGWHALTSLAPARQLASVGVTTVQSLGARNFADVVLREVIDHQIVAGPRIVASGPQLTTSGGHSWPTGGEVDSITEIKKKIRDHHKAGVDVIKVMATGGFGTFGSAPWNAQFTTEELRALVEEAHRLGKRTAAHAHGTQGIRRSVEAGIDYIAHATFISEDGITRFDPALADQIAEKGIFVDPCSPPSYPAVEGETSTPRAKELYDHGVKIVLGHDIGAVLPPSGYLYGMEQLVASGLPEEEVLIAATSRGAAAVGLAGVTGVIEAGYEADLLVIRGNPIENIADTKNLDEVIIGGFTFQRDHVEPFDPANRWSNFELKPRLSGLDARTQWVERAERAASHPID</sequence>
<name>A0A2V1K2K9_9ACTO</name>
<organism evidence="6 7">
    <name type="scientific">Ancrocorticia populi</name>
    <dbReference type="NCBI Taxonomy" id="2175228"/>
    <lineage>
        <taxon>Bacteria</taxon>
        <taxon>Bacillati</taxon>
        <taxon>Actinomycetota</taxon>
        <taxon>Actinomycetes</taxon>
        <taxon>Actinomycetales</taxon>
        <taxon>Actinomycetaceae</taxon>
        <taxon>Ancrocorticia</taxon>
    </lineage>
</organism>
<accession>A0A2V1K2K9</accession>
<gene>
    <name evidence="6" type="ORF">DD236_11620</name>
</gene>
<dbReference type="InterPro" id="IPR032466">
    <property type="entry name" value="Metal_Hydrolase"/>
</dbReference>
<dbReference type="InterPro" id="IPR054418">
    <property type="entry name" value="MQNX/HUTI_composite_N"/>
</dbReference>
<dbReference type="InterPro" id="IPR057744">
    <property type="entry name" value="OTAase-like"/>
</dbReference>
<dbReference type="Proteomes" id="UP000245283">
    <property type="component" value="Unassembled WGS sequence"/>
</dbReference>
<dbReference type="Pfam" id="PF22039">
    <property type="entry name" value="HUTI_composite_bact"/>
    <property type="match status" value="1"/>
</dbReference>
<dbReference type="GO" id="GO:0016810">
    <property type="term" value="F:hydrolase activity, acting on carbon-nitrogen (but not peptide) bonds"/>
    <property type="evidence" value="ECO:0007669"/>
    <property type="project" value="InterPro"/>
</dbReference>
<evidence type="ECO:0000256" key="1">
    <source>
        <dbReference type="ARBA" id="ARBA00022723"/>
    </source>
</evidence>
<evidence type="ECO:0000256" key="2">
    <source>
        <dbReference type="ARBA" id="ARBA00022801"/>
    </source>
</evidence>
<dbReference type="Pfam" id="PF01979">
    <property type="entry name" value="Amidohydro_1"/>
    <property type="match status" value="1"/>
</dbReference>
<evidence type="ECO:0000313" key="7">
    <source>
        <dbReference type="Proteomes" id="UP000245283"/>
    </source>
</evidence>